<keyword evidence="4" id="KW-1185">Reference proteome</keyword>
<evidence type="ECO:0008006" key="5">
    <source>
        <dbReference type="Google" id="ProtNLM"/>
    </source>
</evidence>
<feature type="chain" id="PRO_5026973917" description="MxaH protein" evidence="2">
    <location>
        <begin position="27"/>
        <end position="175"/>
    </location>
</feature>
<proteinExistence type="predicted"/>
<dbReference type="PROSITE" id="PS51257">
    <property type="entry name" value="PROKAR_LIPOPROTEIN"/>
    <property type="match status" value="1"/>
</dbReference>
<gene>
    <name evidence="3" type="ORF">GTW51_20045</name>
</gene>
<reference evidence="3 4" key="1">
    <citation type="submission" date="2020-01" db="EMBL/GenBank/DDBJ databases">
        <title>Genomes of bacteria type strains.</title>
        <authorList>
            <person name="Chen J."/>
            <person name="Zhu S."/>
            <person name="Chen J."/>
        </authorList>
    </citation>
    <scope>NUCLEOTIDE SEQUENCE [LARGE SCALE GENOMIC DNA]</scope>
    <source>
        <strain evidence="3 4">KCTC 52919</strain>
    </source>
</reference>
<dbReference type="AlphaFoldDB" id="A0A6L9MN18"/>
<sequence>MLDSRPWPSRLPTHPPLLLLSLVVLAVSACDDPSPPQMADSAKREQSAAPARWQEVTDKTPTALFLARVAESRDDISLSEPLVSQYETLLTDARAYYVETPRMLANRLIQGSDRLAELNAAMPIPQLLHAIESAAGQTRRSFTSDLHHYLNLRVAGVGHDEAIRQLAREARDEGF</sequence>
<evidence type="ECO:0000313" key="4">
    <source>
        <dbReference type="Proteomes" id="UP000476332"/>
    </source>
</evidence>
<accession>A0A6L9MN18</accession>
<dbReference type="Proteomes" id="UP000476332">
    <property type="component" value="Unassembled WGS sequence"/>
</dbReference>
<evidence type="ECO:0000256" key="1">
    <source>
        <dbReference type="SAM" id="MobiDB-lite"/>
    </source>
</evidence>
<evidence type="ECO:0000256" key="2">
    <source>
        <dbReference type="SAM" id="SignalP"/>
    </source>
</evidence>
<name>A0A6L9MN18_9HYPH</name>
<keyword evidence="2" id="KW-0732">Signal</keyword>
<protein>
    <recommendedName>
        <fullName evidence="5">MxaH protein</fullName>
    </recommendedName>
</protein>
<feature type="region of interest" description="Disordered" evidence="1">
    <location>
        <begin position="33"/>
        <end position="52"/>
    </location>
</feature>
<dbReference type="RefSeq" id="WP_163045829.1">
    <property type="nucleotide sequence ID" value="NZ_JAAAMJ010000024.1"/>
</dbReference>
<dbReference type="EMBL" id="JAAAMJ010000024">
    <property type="protein sequence ID" value="NDV88976.1"/>
    <property type="molecule type" value="Genomic_DNA"/>
</dbReference>
<evidence type="ECO:0000313" key="3">
    <source>
        <dbReference type="EMBL" id="NDV88976.1"/>
    </source>
</evidence>
<feature type="signal peptide" evidence="2">
    <location>
        <begin position="1"/>
        <end position="26"/>
    </location>
</feature>
<comment type="caution">
    <text evidence="3">The sequence shown here is derived from an EMBL/GenBank/DDBJ whole genome shotgun (WGS) entry which is preliminary data.</text>
</comment>
<organism evidence="3 4">
    <name type="scientific">Aurantimonas aggregata</name>
    <dbReference type="NCBI Taxonomy" id="2047720"/>
    <lineage>
        <taxon>Bacteria</taxon>
        <taxon>Pseudomonadati</taxon>
        <taxon>Pseudomonadota</taxon>
        <taxon>Alphaproteobacteria</taxon>
        <taxon>Hyphomicrobiales</taxon>
        <taxon>Aurantimonadaceae</taxon>
        <taxon>Aurantimonas</taxon>
    </lineage>
</organism>